<proteinExistence type="predicted"/>
<dbReference type="InterPro" id="IPR014976">
    <property type="entry name" value="AbpA_HamA_C"/>
</dbReference>
<reference evidence="2 3" key="1">
    <citation type="submission" date="2020-03" db="EMBL/GenBank/DDBJ databases">
        <authorList>
            <person name="Pitt A."/>
            <person name="Hahn M.W."/>
        </authorList>
    </citation>
    <scope>NUCLEOTIDE SEQUENCE [LARGE SCALE GENOMIC DNA]</scope>
    <source>
        <strain evidence="2 3">5A-MARBSE</strain>
    </source>
</reference>
<gene>
    <name evidence="2" type="ORF">G9H61_05225</name>
</gene>
<organism evidence="2 3">
    <name type="scientific">Aquirufa ecclesiirivi</name>
    <dbReference type="NCBI Taxonomy" id="2715124"/>
    <lineage>
        <taxon>Bacteria</taxon>
        <taxon>Pseudomonadati</taxon>
        <taxon>Bacteroidota</taxon>
        <taxon>Cytophagia</taxon>
        <taxon>Cytophagales</taxon>
        <taxon>Flectobacillaceae</taxon>
        <taxon>Aquirufa</taxon>
    </lineage>
</organism>
<feature type="domain" description="Anti-bacteriophage protein A/HamA C-terminal" evidence="1">
    <location>
        <begin position="30"/>
        <end position="266"/>
    </location>
</feature>
<dbReference type="Proteomes" id="UP001321186">
    <property type="component" value="Unassembled WGS sequence"/>
</dbReference>
<accession>A0ABT4JH15</accession>
<keyword evidence="3" id="KW-1185">Reference proteome</keyword>
<dbReference type="RefSeq" id="WP_269009770.1">
    <property type="nucleotide sequence ID" value="NZ_JAANOH010000002.1"/>
</dbReference>
<sequence length="276" mass="31858">MTKQIFLIGRHPNEKHPMGAWLVVNDIPATRTKCHRELTERNVEENEDLILWMANKLISHHYTTFRLEQLKNKYKELGFSKYAEQNRKLPIKDEVKKGNATEILLTEYIQSTLNRELIKVFKLKYNPNVDQALKGDDTLMLDLIEQKEGNELKIFLGESKFRSTPTKKVVHDISSSLEKEKMPLSYSFLVEEIAKNNVELALKLDDFIVQDIKDKGQLIYTGLLLSNKNTSRFVENNLNNDNPDLIFISIGIKDPGNFINLAFEKANQLIANPLTL</sequence>
<name>A0ABT4JH15_9BACT</name>
<comment type="caution">
    <text evidence="2">The sequence shown here is derived from an EMBL/GenBank/DDBJ whole genome shotgun (WGS) entry which is preliminary data.</text>
</comment>
<protein>
    <submittedName>
        <fullName evidence="2">DUF1837 domain-containing protein</fullName>
    </submittedName>
</protein>
<dbReference type="Pfam" id="PF08878">
    <property type="entry name" value="HamA"/>
    <property type="match status" value="1"/>
</dbReference>
<evidence type="ECO:0000259" key="1">
    <source>
        <dbReference type="Pfam" id="PF08878"/>
    </source>
</evidence>
<evidence type="ECO:0000313" key="3">
    <source>
        <dbReference type="Proteomes" id="UP001321186"/>
    </source>
</evidence>
<dbReference type="EMBL" id="JAANOH010000002">
    <property type="protein sequence ID" value="MCZ2474836.1"/>
    <property type="molecule type" value="Genomic_DNA"/>
</dbReference>
<evidence type="ECO:0000313" key="2">
    <source>
        <dbReference type="EMBL" id="MCZ2474836.1"/>
    </source>
</evidence>